<sequence length="124" mass="13308">MIINCTPLANHRAELLTELDVLVHQAGTRFLPSPTAAAEYAATEQEAASGEAGPFIQAWALVCGIPAAEAVTGVLEAAQHRRSALLETRCIRLVAKDAITTGNREQATQALDVARHRLEKVGRR</sequence>
<dbReference type="RefSeq" id="WP_090290952.1">
    <property type="nucleotide sequence ID" value="NZ_BMNU01000015.1"/>
</dbReference>
<organism evidence="1 2">
    <name type="scientific">Pseudomonas brenneri</name>
    <dbReference type="NCBI Taxonomy" id="129817"/>
    <lineage>
        <taxon>Bacteria</taxon>
        <taxon>Pseudomonadati</taxon>
        <taxon>Pseudomonadota</taxon>
        <taxon>Gammaproteobacteria</taxon>
        <taxon>Pseudomonadales</taxon>
        <taxon>Pseudomonadaceae</taxon>
        <taxon>Pseudomonas</taxon>
    </lineage>
</organism>
<reference evidence="1 2" key="1">
    <citation type="submission" date="2019-09" db="EMBL/GenBank/DDBJ databases">
        <title>Draft genome sequence of Pseudomonas brenneri CCUG 51514(T).</title>
        <authorList>
            <person name="Tunovic T."/>
            <person name="Pineiro-Iglesias B."/>
            <person name="Unosson C."/>
            <person name="Inganas E."/>
            <person name="Ohlen M."/>
            <person name="Cardew S."/>
            <person name="Jensie-Markopoulos S."/>
            <person name="Salva-Serra F."/>
            <person name="Jaen-Luchoro D."/>
            <person name="Svensson-Stadler L."/>
            <person name="Chun J."/>
            <person name="Moore E."/>
        </authorList>
    </citation>
    <scope>NUCLEOTIDE SEQUENCE [LARGE SCALE GENOMIC DNA]</scope>
    <source>
        <strain evidence="1 2">CCUG 51514</strain>
    </source>
</reference>
<comment type="caution">
    <text evidence="1">The sequence shown here is derived from an EMBL/GenBank/DDBJ whole genome shotgun (WGS) entry which is preliminary data.</text>
</comment>
<name>A0A5B2UKV7_9PSED</name>
<evidence type="ECO:0000313" key="1">
    <source>
        <dbReference type="EMBL" id="KAA2226737.1"/>
    </source>
</evidence>
<dbReference type="EMBL" id="VUOL01000019">
    <property type="protein sequence ID" value="KAA2226737.1"/>
    <property type="molecule type" value="Genomic_DNA"/>
</dbReference>
<gene>
    <name evidence="1" type="ORF">F1720_25005</name>
</gene>
<dbReference type="Proteomes" id="UP000325296">
    <property type="component" value="Unassembled WGS sequence"/>
</dbReference>
<evidence type="ECO:0000313" key="2">
    <source>
        <dbReference type="Proteomes" id="UP000325296"/>
    </source>
</evidence>
<protein>
    <submittedName>
        <fullName evidence="1">Uncharacterized protein</fullName>
    </submittedName>
</protein>
<accession>A0A5B2UKV7</accession>
<dbReference type="AlphaFoldDB" id="A0A5B2UKV7"/>
<proteinExistence type="predicted"/>